<keyword evidence="1" id="KW-0732">Signal</keyword>
<dbReference type="RefSeq" id="WP_101306969.1">
    <property type="nucleotide sequence ID" value="NZ_CP025299.1"/>
</dbReference>
<dbReference type="EMBL" id="CP025299">
    <property type="protein sequence ID" value="AUG30815.1"/>
    <property type="molecule type" value="Genomic_DNA"/>
</dbReference>
<feature type="signal peptide" evidence="1">
    <location>
        <begin position="1"/>
        <end position="19"/>
    </location>
</feature>
<protein>
    <recommendedName>
        <fullName evidence="4">Secreted protein</fullName>
    </recommendedName>
</protein>
<evidence type="ECO:0000313" key="2">
    <source>
        <dbReference type="EMBL" id="AUG30815.1"/>
    </source>
</evidence>
<organism evidence="2 3">
    <name type="scientific">Microbacterium hominis</name>
    <dbReference type="NCBI Taxonomy" id="162426"/>
    <lineage>
        <taxon>Bacteria</taxon>
        <taxon>Bacillati</taxon>
        <taxon>Actinomycetota</taxon>
        <taxon>Actinomycetes</taxon>
        <taxon>Micrococcales</taxon>
        <taxon>Microbacteriaceae</taxon>
        <taxon>Microbacterium</taxon>
    </lineage>
</organism>
<proteinExistence type="predicted"/>
<dbReference type="Proteomes" id="UP000233276">
    <property type="component" value="Chromosome"/>
</dbReference>
<dbReference type="AlphaFoldDB" id="A0A2K9DB78"/>
<evidence type="ECO:0008006" key="4">
    <source>
        <dbReference type="Google" id="ProtNLM"/>
    </source>
</evidence>
<dbReference type="PROSITE" id="PS51257">
    <property type="entry name" value="PROKAR_LIPOPROTEIN"/>
    <property type="match status" value="1"/>
</dbReference>
<evidence type="ECO:0000256" key="1">
    <source>
        <dbReference type="SAM" id="SignalP"/>
    </source>
</evidence>
<accession>A0A2K9DB78</accession>
<name>A0A2K9DB78_9MICO</name>
<gene>
    <name evidence="2" type="ORF">CXR34_15980</name>
</gene>
<sequence length="236" mass="22861">MTSRRALALSALVISGALALAGCASGSNSPAATPAASGDASALEVWAGWLDGGRAVAVVTQGSSSCVPTASAVDLQADGSVAVTLDNPTGDVVCTADYAPRASLVSLPAGVDATQKIALTVSLDGGAPGETVLSPYAGPEVADYAPSAGWVGDGMLAILTWGSSSCAPTVKDAVAGQTDIAVTFADLPDGQPCTMDMAPRVALAHVDGATAASGMTATLSGGDAQFATPVTIPIAG</sequence>
<reference evidence="2 3" key="1">
    <citation type="submission" date="2017-12" db="EMBL/GenBank/DDBJ databases">
        <title>Isolation and characterization of estrogens degradatiion strain Microbacterium hominis SJTG1.</title>
        <authorList>
            <person name="Xiong W."/>
            <person name="Yin C."/>
            <person name="Zheng D."/>
            <person name="Liang R."/>
        </authorList>
    </citation>
    <scope>NUCLEOTIDE SEQUENCE [LARGE SCALE GENOMIC DNA]</scope>
    <source>
        <strain evidence="2 3">SJTG1</strain>
    </source>
</reference>
<dbReference type="KEGG" id="mhos:CXR34_15980"/>
<evidence type="ECO:0000313" key="3">
    <source>
        <dbReference type="Proteomes" id="UP000233276"/>
    </source>
</evidence>
<feature type="chain" id="PRO_5038873241" description="Secreted protein" evidence="1">
    <location>
        <begin position="20"/>
        <end position="236"/>
    </location>
</feature>